<evidence type="ECO:0000313" key="2">
    <source>
        <dbReference type="Proteomes" id="UP000790709"/>
    </source>
</evidence>
<proteinExistence type="predicted"/>
<accession>A0ACB8BTT8</accession>
<organism evidence="1 2">
    <name type="scientific">Leucogyrophana mollusca</name>
    <dbReference type="NCBI Taxonomy" id="85980"/>
    <lineage>
        <taxon>Eukaryota</taxon>
        <taxon>Fungi</taxon>
        <taxon>Dikarya</taxon>
        <taxon>Basidiomycota</taxon>
        <taxon>Agaricomycotina</taxon>
        <taxon>Agaricomycetes</taxon>
        <taxon>Agaricomycetidae</taxon>
        <taxon>Boletales</taxon>
        <taxon>Boletales incertae sedis</taxon>
        <taxon>Leucogyrophana</taxon>
    </lineage>
</organism>
<evidence type="ECO:0000313" key="1">
    <source>
        <dbReference type="EMBL" id="KAH7928804.1"/>
    </source>
</evidence>
<name>A0ACB8BTT8_9AGAM</name>
<dbReference type="EMBL" id="MU266349">
    <property type="protein sequence ID" value="KAH7928804.1"/>
    <property type="molecule type" value="Genomic_DNA"/>
</dbReference>
<keyword evidence="2" id="KW-1185">Reference proteome</keyword>
<dbReference type="Proteomes" id="UP000790709">
    <property type="component" value="Unassembled WGS sequence"/>
</dbReference>
<protein>
    <submittedName>
        <fullName evidence="1">Uncharacterized protein</fullName>
    </submittedName>
</protein>
<sequence>MAAVSPTLLAGPIEVGAIATSFLLGCVAIQTYVYYIRFPADPLITKILVASVVIVEFAHLLSVGAGLWQATIEPLVNPAPLSVFPYSADIIIALTIVISFCVQSFFALRLLRLSGGRVLPLICLAMSTLSAVSGFVVTAHAFAMTSLVDFMEAQFSTLTLSLTAGAVCDLMITAALTYNLMKMRTTSFGRTSRLIDVLILWTIETGLAPCICALAVVACFAAMQENYIWEGIYAVLAGIYANSLLAILNSRSSIRERYIGGVHELHPTTHQEPRTGSRQSTAIVINITGSAGLDVRGDRKETVEVKGNFVKAPRVFLILF</sequence>
<comment type="caution">
    <text evidence="1">The sequence shown here is derived from an EMBL/GenBank/DDBJ whole genome shotgun (WGS) entry which is preliminary data.</text>
</comment>
<reference evidence="1" key="1">
    <citation type="journal article" date="2021" name="New Phytol.">
        <title>Evolutionary innovations through gain and loss of genes in the ectomycorrhizal Boletales.</title>
        <authorList>
            <person name="Wu G."/>
            <person name="Miyauchi S."/>
            <person name="Morin E."/>
            <person name="Kuo A."/>
            <person name="Drula E."/>
            <person name="Varga T."/>
            <person name="Kohler A."/>
            <person name="Feng B."/>
            <person name="Cao Y."/>
            <person name="Lipzen A."/>
            <person name="Daum C."/>
            <person name="Hundley H."/>
            <person name="Pangilinan J."/>
            <person name="Johnson J."/>
            <person name="Barry K."/>
            <person name="LaButti K."/>
            <person name="Ng V."/>
            <person name="Ahrendt S."/>
            <person name="Min B."/>
            <person name="Choi I.G."/>
            <person name="Park H."/>
            <person name="Plett J.M."/>
            <person name="Magnuson J."/>
            <person name="Spatafora J.W."/>
            <person name="Nagy L.G."/>
            <person name="Henrissat B."/>
            <person name="Grigoriev I.V."/>
            <person name="Yang Z.L."/>
            <person name="Xu J."/>
            <person name="Martin F.M."/>
        </authorList>
    </citation>
    <scope>NUCLEOTIDE SEQUENCE</scope>
    <source>
        <strain evidence="1">KUC20120723A-06</strain>
    </source>
</reference>
<gene>
    <name evidence="1" type="ORF">BV22DRAFT_1126309</name>
</gene>